<dbReference type="PANTHER" id="PTHR45913:SF20">
    <property type="entry name" value="GENERAL TRANSCRIPTION FACTOR II-I REPEAT DOMAIN-CONTAINING PROTEIN 2"/>
    <property type="match status" value="1"/>
</dbReference>
<protein>
    <recommendedName>
        <fullName evidence="1">SPIN-DOC-like zinc-finger domain-containing protein</fullName>
    </recommendedName>
</protein>
<dbReference type="EMBL" id="NEVH01003760">
    <property type="protein sequence ID" value="PNF39997.1"/>
    <property type="molecule type" value="Genomic_DNA"/>
</dbReference>
<dbReference type="AlphaFoldDB" id="A0A2J7RGP8"/>
<dbReference type="PANTHER" id="PTHR45913">
    <property type="entry name" value="EPM2A-INTERACTING PROTEIN 1"/>
    <property type="match status" value="1"/>
</dbReference>
<evidence type="ECO:0000259" key="1">
    <source>
        <dbReference type="Pfam" id="PF18658"/>
    </source>
</evidence>
<proteinExistence type="predicted"/>
<reference evidence="2 3" key="1">
    <citation type="submission" date="2017-12" db="EMBL/GenBank/DDBJ databases">
        <title>Hemimetabolous genomes reveal molecular basis of termite eusociality.</title>
        <authorList>
            <person name="Harrison M.C."/>
            <person name="Jongepier E."/>
            <person name="Robertson H.M."/>
            <person name="Arning N."/>
            <person name="Bitard-Feildel T."/>
            <person name="Chao H."/>
            <person name="Childers C.P."/>
            <person name="Dinh H."/>
            <person name="Doddapaneni H."/>
            <person name="Dugan S."/>
            <person name="Gowin J."/>
            <person name="Greiner C."/>
            <person name="Han Y."/>
            <person name="Hu H."/>
            <person name="Hughes D.S.T."/>
            <person name="Huylmans A.-K."/>
            <person name="Kemena C."/>
            <person name="Kremer L.P.M."/>
            <person name="Lee S.L."/>
            <person name="Lopez-Ezquerra A."/>
            <person name="Mallet L."/>
            <person name="Monroy-Kuhn J.M."/>
            <person name="Moser A."/>
            <person name="Murali S.C."/>
            <person name="Muzny D.M."/>
            <person name="Otani S."/>
            <person name="Piulachs M.-D."/>
            <person name="Poelchau M."/>
            <person name="Qu J."/>
            <person name="Schaub F."/>
            <person name="Wada-Katsumata A."/>
            <person name="Worley K.C."/>
            <person name="Xie Q."/>
            <person name="Ylla G."/>
            <person name="Poulsen M."/>
            <person name="Gibbs R.A."/>
            <person name="Schal C."/>
            <person name="Richards S."/>
            <person name="Belles X."/>
            <person name="Korb J."/>
            <person name="Bornberg-Bauer E."/>
        </authorList>
    </citation>
    <scope>NUCLEOTIDE SEQUENCE [LARGE SCALE GENOMIC DNA]</scope>
    <source>
        <tissue evidence="2">Whole body</tissue>
    </source>
</reference>
<keyword evidence="3" id="KW-1185">Reference proteome</keyword>
<evidence type="ECO:0000313" key="2">
    <source>
        <dbReference type="EMBL" id="PNF39997.1"/>
    </source>
</evidence>
<feature type="domain" description="SPIN-DOC-like zinc-finger" evidence="1">
    <location>
        <begin position="18"/>
        <end position="74"/>
    </location>
</feature>
<dbReference type="InParanoid" id="A0A2J7RGP8"/>
<comment type="caution">
    <text evidence="2">The sequence shown here is derived from an EMBL/GenBank/DDBJ whole genome shotgun (WGS) entry which is preliminary data.</text>
</comment>
<sequence length="319" mass="36566">MSNSKLRKVDSENRAFKSEWEHDYFFILNKDHKPQCLVCFQVLAVLKEYNLKRHYMTNHKQKFGKHSCESRKVVCNQLKKKLFQQKSLFTNETKQQEEALLASYFVTYELMKAKKALSDGELIKNCAIKMAEAFNENKVGNKFQTVPLSKQTVTRRLEDISNQISNNVKDIIANCSYFSIALDESTDVSDTNQLLIFVRAIKEDFTIFEELLKVAVEEFGGFEKLSSIVTDGAKSMTGTISGFVGFLRQNQITVPTLHCITHQEALCAKSIKLSTTMATVTKITNLIRRGNQSLRKFLTLLEEMDSAYGNLLLHTEVRW</sequence>
<organism evidence="2 3">
    <name type="scientific">Cryptotermes secundus</name>
    <dbReference type="NCBI Taxonomy" id="105785"/>
    <lineage>
        <taxon>Eukaryota</taxon>
        <taxon>Metazoa</taxon>
        <taxon>Ecdysozoa</taxon>
        <taxon>Arthropoda</taxon>
        <taxon>Hexapoda</taxon>
        <taxon>Insecta</taxon>
        <taxon>Pterygota</taxon>
        <taxon>Neoptera</taxon>
        <taxon>Polyneoptera</taxon>
        <taxon>Dictyoptera</taxon>
        <taxon>Blattodea</taxon>
        <taxon>Blattoidea</taxon>
        <taxon>Termitoidae</taxon>
        <taxon>Kalotermitidae</taxon>
        <taxon>Cryptotermitinae</taxon>
        <taxon>Cryptotermes</taxon>
    </lineage>
</organism>
<dbReference type="STRING" id="105785.A0A2J7RGP8"/>
<name>A0A2J7RGP8_9NEOP</name>
<accession>A0A2J7RGP8</accession>
<evidence type="ECO:0000313" key="3">
    <source>
        <dbReference type="Proteomes" id="UP000235965"/>
    </source>
</evidence>
<dbReference type="Pfam" id="PF18658">
    <property type="entry name" value="zf-C2H2_12"/>
    <property type="match status" value="1"/>
</dbReference>
<dbReference type="InterPro" id="IPR040647">
    <property type="entry name" value="SPIN-DOC_Znf-C2H2"/>
</dbReference>
<dbReference type="Proteomes" id="UP000235965">
    <property type="component" value="Unassembled WGS sequence"/>
</dbReference>
<gene>
    <name evidence="2" type="ORF">B7P43_G15453</name>
</gene>